<sequence>MLAARLRAHHLPALTAEVFRHVVQVRPESLTDGSLNPGELRSVCAVSLDQMLGELADGGATAAPSLRETGRRRAQDGAPMEWLLHGYRLCARAIWQALVDEATRSGDEGVRRLLAEAVVVWDALDRVSTAVATAYREEQSRLQRTTRLRRETVLSGLLERPPLTASAVAEASDVLGIPVRGPRLVVTVAVAPPPEDGSPGDGSPGDGSPGQDPPDTGPTLEGVLRGAGFPSVWVCHGVRESALVALGGPDEEADVVTLLADRVPGPAVVSPLIDGFDDVAPAHRMTVLTLRTLPTGYRGTVRVTDRLPHALVAAAPDVAAVLVRHTLGGLSTLRPAEWEAYVETLEALVEADGSVSAAARRLGCHRNTVQKRLHRIEVLTGRPLTTLRGMVELTLALPAVRLDGDRSARPPG</sequence>
<protein>
    <recommendedName>
        <fullName evidence="8">PucR family transcriptional regulator</fullName>
    </recommendedName>
</protein>
<dbReference type="InterPro" id="IPR009057">
    <property type="entry name" value="Homeodomain-like_sf"/>
</dbReference>
<accession>A0ABP6T171</accession>
<evidence type="ECO:0000259" key="4">
    <source>
        <dbReference type="Pfam" id="PF14361"/>
    </source>
</evidence>
<proteinExistence type="inferred from homology"/>
<dbReference type="InterPro" id="IPR041522">
    <property type="entry name" value="CdaR_GGDEF"/>
</dbReference>
<dbReference type="Pfam" id="PF17853">
    <property type="entry name" value="GGDEF_2"/>
    <property type="match status" value="1"/>
</dbReference>
<reference evidence="7" key="1">
    <citation type="journal article" date="2019" name="Int. J. Syst. Evol. Microbiol.">
        <title>The Global Catalogue of Microorganisms (GCM) 10K type strain sequencing project: providing services to taxonomists for standard genome sequencing and annotation.</title>
        <authorList>
            <consortium name="The Broad Institute Genomics Platform"/>
            <consortium name="The Broad Institute Genome Sequencing Center for Infectious Disease"/>
            <person name="Wu L."/>
            <person name="Ma J."/>
        </authorList>
    </citation>
    <scope>NUCLEOTIDE SEQUENCE [LARGE SCALE GENOMIC DNA]</scope>
    <source>
        <strain evidence="7">JCM 9458</strain>
    </source>
</reference>
<evidence type="ECO:0000259" key="5">
    <source>
        <dbReference type="Pfam" id="PF17853"/>
    </source>
</evidence>
<comment type="similarity">
    <text evidence="1">Belongs to the CdaR family.</text>
</comment>
<evidence type="ECO:0000313" key="6">
    <source>
        <dbReference type="EMBL" id="GAA3390599.1"/>
    </source>
</evidence>
<dbReference type="PANTHER" id="PTHR33744:SF1">
    <property type="entry name" value="DNA-BINDING TRANSCRIPTIONAL ACTIVATOR ADER"/>
    <property type="match status" value="1"/>
</dbReference>
<feature type="domain" description="RsbT co-antagonist protein RsbRD N-terminal" evidence="4">
    <location>
        <begin position="12"/>
        <end position="150"/>
    </location>
</feature>
<dbReference type="Pfam" id="PF14361">
    <property type="entry name" value="RsbRD_N"/>
    <property type="match status" value="1"/>
</dbReference>
<keyword evidence="7" id="KW-1185">Reference proteome</keyword>
<evidence type="ECO:0000259" key="3">
    <source>
        <dbReference type="Pfam" id="PF13556"/>
    </source>
</evidence>
<dbReference type="Gene3D" id="1.10.10.2840">
    <property type="entry name" value="PucR C-terminal helix-turn-helix domain"/>
    <property type="match status" value="1"/>
</dbReference>
<evidence type="ECO:0000313" key="7">
    <source>
        <dbReference type="Proteomes" id="UP001501676"/>
    </source>
</evidence>
<dbReference type="EMBL" id="BAAAYN010000029">
    <property type="protein sequence ID" value="GAA3390599.1"/>
    <property type="molecule type" value="Genomic_DNA"/>
</dbReference>
<evidence type="ECO:0008006" key="8">
    <source>
        <dbReference type="Google" id="ProtNLM"/>
    </source>
</evidence>
<comment type="caution">
    <text evidence="6">The sequence shown here is derived from an EMBL/GenBank/DDBJ whole genome shotgun (WGS) entry which is preliminary data.</text>
</comment>
<evidence type="ECO:0000256" key="2">
    <source>
        <dbReference type="SAM" id="MobiDB-lite"/>
    </source>
</evidence>
<name>A0ABP6T171_9ACTN</name>
<dbReference type="Pfam" id="PF13556">
    <property type="entry name" value="HTH_30"/>
    <property type="match status" value="1"/>
</dbReference>
<feature type="compositionally biased region" description="Gly residues" evidence="2">
    <location>
        <begin position="199"/>
        <end position="208"/>
    </location>
</feature>
<feature type="domain" description="CdaR GGDEF-like" evidence="5">
    <location>
        <begin position="167"/>
        <end position="291"/>
    </location>
</feature>
<dbReference type="PANTHER" id="PTHR33744">
    <property type="entry name" value="CARBOHYDRATE DIACID REGULATOR"/>
    <property type="match status" value="1"/>
</dbReference>
<dbReference type="SUPFAM" id="SSF46689">
    <property type="entry name" value="Homeodomain-like"/>
    <property type="match status" value="1"/>
</dbReference>
<feature type="domain" description="PucR C-terminal helix-turn-helix" evidence="3">
    <location>
        <begin position="341"/>
        <end position="397"/>
    </location>
</feature>
<gene>
    <name evidence="6" type="ORF">GCM10020369_45160</name>
</gene>
<dbReference type="InterPro" id="IPR042070">
    <property type="entry name" value="PucR_C-HTH_sf"/>
</dbReference>
<evidence type="ECO:0000256" key="1">
    <source>
        <dbReference type="ARBA" id="ARBA00006754"/>
    </source>
</evidence>
<dbReference type="InterPro" id="IPR025751">
    <property type="entry name" value="RsbRD_N_dom"/>
</dbReference>
<dbReference type="InterPro" id="IPR025736">
    <property type="entry name" value="PucR_C-HTH_dom"/>
</dbReference>
<organism evidence="6 7">
    <name type="scientific">Cryptosporangium minutisporangium</name>
    <dbReference type="NCBI Taxonomy" id="113569"/>
    <lineage>
        <taxon>Bacteria</taxon>
        <taxon>Bacillati</taxon>
        <taxon>Actinomycetota</taxon>
        <taxon>Actinomycetes</taxon>
        <taxon>Cryptosporangiales</taxon>
        <taxon>Cryptosporangiaceae</taxon>
        <taxon>Cryptosporangium</taxon>
    </lineage>
</organism>
<dbReference type="Proteomes" id="UP001501676">
    <property type="component" value="Unassembled WGS sequence"/>
</dbReference>
<dbReference type="InterPro" id="IPR051448">
    <property type="entry name" value="CdaR-like_regulators"/>
</dbReference>
<feature type="region of interest" description="Disordered" evidence="2">
    <location>
        <begin position="190"/>
        <end position="222"/>
    </location>
</feature>